<evidence type="ECO:0000256" key="2">
    <source>
        <dbReference type="ARBA" id="ARBA00005086"/>
    </source>
</evidence>
<feature type="domain" description="3-hydroxyacyl-CoA dehydrogenase NAD binding" evidence="13">
    <location>
        <begin position="8"/>
        <end position="186"/>
    </location>
</feature>
<feature type="domain" description="3-hydroxyacyl-CoA dehydrogenase C-terminal" evidence="12">
    <location>
        <begin position="190"/>
        <end position="288"/>
    </location>
</feature>
<evidence type="ECO:0000256" key="1">
    <source>
        <dbReference type="ARBA" id="ARBA00004496"/>
    </source>
</evidence>
<dbReference type="Pfam" id="PF02737">
    <property type="entry name" value="3HCDH_N"/>
    <property type="match status" value="1"/>
</dbReference>
<evidence type="ECO:0000256" key="8">
    <source>
        <dbReference type="ARBA" id="ARBA00023027"/>
    </source>
</evidence>
<accession>A0A1F2PJN5</accession>
<dbReference type="InterPro" id="IPR036291">
    <property type="entry name" value="NAD(P)-bd_dom_sf"/>
</dbReference>
<keyword evidence="17" id="KW-1185">Reference proteome</keyword>
<evidence type="ECO:0000313" key="16">
    <source>
        <dbReference type="Proteomes" id="UP000176244"/>
    </source>
</evidence>
<dbReference type="GO" id="GO:0006631">
    <property type="term" value="P:fatty acid metabolic process"/>
    <property type="evidence" value="ECO:0007669"/>
    <property type="project" value="InterPro"/>
</dbReference>
<evidence type="ECO:0000256" key="6">
    <source>
        <dbReference type="ARBA" id="ARBA00022553"/>
    </source>
</evidence>
<keyword evidence="5" id="KW-0963">Cytoplasm</keyword>
<dbReference type="PANTHER" id="PTHR48075:SF1">
    <property type="entry name" value="LAMBDA-CRYSTALLIN HOMOLOG"/>
    <property type="match status" value="1"/>
</dbReference>
<dbReference type="EMBL" id="LKEU01000027">
    <property type="protein sequence ID" value="OFV70926.1"/>
    <property type="molecule type" value="Genomic_DNA"/>
</dbReference>
<dbReference type="SUPFAM" id="SSF51735">
    <property type="entry name" value="NAD(P)-binding Rossmann-fold domains"/>
    <property type="match status" value="1"/>
</dbReference>
<evidence type="ECO:0000256" key="9">
    <source>
        <dbReference type="ARBA" id="ARBA00038962"/>
    </source>
</evidence>
<dbReference type="OrthoDB" id="9771883at2"/>
<evidence type="ECO:0000256" key="4">
    <source>
        <dbReference type="ARBA" id="ARBA00011738"/>
    </source>
</evidence>
<dbReference type="Pfam" id="PF00725">
    <property type="entry name" value="3HCDH"/>
    <property type="match status" value="1"/>
</dbReference>
<dbReference type="Gene3D" id="3.40.50.720">
    <property type="entry name" value="NAD(P)-binding Rossmann-like Domain"/>
    <property type="match status" value="1"/>
</dbReference>
<gene>
    <name evidence="14" type="primary">fadB2</name>
    <name evidence="14" type="ORF">ACWI_15120</name>
    <name evidence="15" type="ORF">LNN31_17605</name>
</gene>
<evidence type="ECO:0000313" key="14">
    <source>
        <dbReference type="EMBL" id="OFV70926.1"/>
    </source>
</evidence>
<dbReference type="PIRSF" id="PIRSF000105">
    <property type="entry name" value="HCDH"/>
    <property type="match status" value="1"/>
</dbReference>
<feature type="site" description="Important for catalytic activity" evidence="11">
    <location>
        <position position="143"/>
    </location>
</feature>
<dbReference type="GO" id="GO:0050104">
    <property type="term" value="F:L-gulonate 3-dehydrogenase activity"/>
    <property type="evidence" value="ECO:0007669"/>
    <property type="project" value="UniProtKB-EC"/>
</dbReference>
<dbReference type="InterPro" id="IPR008927">
    <property type="entry name" value="6-PGluconate_DH-like_C_sf"/>
</dbReference>
<dbReference type="Gene3D" id="1.10.1040.10">
    <property type="entry name" value="N-(1-d-carboxylethyl)-l-norvaline Dehydrogenase, domain 2"/>
    <property type="match status" value="1"/>
</dbReference>
<comment type="pathway">
    <text evidence="2">Lipid metabolism; butanoate metabolism.</text>
</comment>
<dbReference type="RefSeq" id="WP_070370832.1">
    <property type="nucleotide sequence ID" value="NZ_CP087994.1"/>
</dbReference>
<dbReference type="InterPro" id="IPR022694">
    <property type="entry name" value="3-OHacyl-CoA_DH"/>
</dbReference>
<organism evidence="14 16">
    <name type="scientific">Acetobacterium wieringae</name>
    <dbReference type="NCBI Taxonomy" id="52694"/>
    <lineage>
        <taxon>Bacteria</taxon>
        <taxon>Bacillati</taxon>
        <taxon>Bacillota</taxon>
        <taxon>Clostridia</taxon>
        <taxon>Eubacteriales</taxon>
        <taxon>Eubacteriaceae</taxon>
        <taxon>Acetobacterium</taxon>
    </lineage>
</organism>
<evidence type="ECO:0000313" key="17">
    <source>
        <dbReference type="Proteomes" id="UP001163550"/>
    </source>
</evidence>
<comment type="subunit">
    <text evidence="4">Homodimer.</text>
</comment>
<dbReference type="GO" id="GO:0070403">
    <property type="term" value="F:NAD+ binding"/>
    <property type="evidence" value="ECO:0007669"/>
    <property type="project" value="InterPro"/>
</dbReference>
<sequence>MKLNSINNVSIIGTGMIGASMAVLFTGNGYKTTILAHNDAEIEAGKQRYQACFEDLVQKKLVTEKQYKACEKLLTITTNYQDLVDTELIFECVVENLAVKHSVYQAIEANCPNFKAIASSTSAISADDLAEGLKQKEKLVVAHPWNPPHLVPCVELVPSQWSEAGVIEAIYEFLESVGRKVVVMKKAAPGFIGNRLQHALYREAVHMVEQGIASPEDIDKTLKYSFVPRYTSIGIFEHFDYAGLDMIVSIDDYLFPDLSNADKTPDYIRSRFEKGDLGQKTGLGVYDWSQVDMDAFRMKAAKPYFEFFNWSLPEEE</sequence>
<dbReference type="InterPro" id="IPR006108">
    <property type="entry name" value="3HC_DH_C"/>
</dbReference>
<evidence type="ECO:0000313" key="15">
    <source>
        <dbReference type="EMBL" id="UYO62574.1"/>
    </source>
</evidence>
<protein>
    <recommendedName>
        <fullName evidence="10">L-gulonate 3-dehydrogenase</fullName>
        <ecNumber evidence="9">1.1.1.45</ecNumber>
    </recommendedName>
    <alternativeName>
        <fullName evidence="10">L-gulonate 3-dehydrogenase</fullName>
    </alternativeName>
</protein>
<dbReference type="Proteomes" id="UP000176244">
    <property type="component" value="Unassembled WGS sequence"/>
</dbReference>
<dbReference type="InterPro" id="IPR006176">
    <property type="entry name" value="3-OHacyl-CoA_DH_NAD-bd"/>
</dbReference>
<dbReference type="EMBL" id="CP087994">
    <property type="protein sequence ID" value="UYO62574.1"/>
    <property type="molecule type" value="Genomic_DNA"/>
</dbReference>
<dbReference type="EC" id="1.1.1.45" evidence="9"/>
<dbReference type="InterPro" id="IPR013328">
    <property type="entry name" value="6PGD_dom2"/>
</dbReference>
<evidence type="ECO:0000256" key="10">
    <source>
        <dbReference type="ARBA" id="ARBA00042709"/>
    </source>
</evidence>
<comment type="similarity">
    <text evidence="3">Belongs to the 3-hydroxyacyl-CoA dehydrogenase family.</text>
</comment>
<dbReference type="SUPFAM" id="SSF48179">
    <property type="entry name" value="6-phosphogluconate dehydrogenase C-terminal domain-like"/>
    <property type="match status" value="1"/>
</dbReference>
<reference evidence="15" key="2">
    <citation type="submission" date="2021-11" db="EMBL/GenBank/DDBJ databases">
        <title>Isoprene-degrading acetogen.</title>
        <authorList>
            <person name="Yang Y."/>
            <person name="Jin H."/>
            <person name="Yan J."/>
        </authorList>
    </citation>
    <scope>NUCLEOTIDE SEQUENCE</scope>
    <source>
        <strain evidence="15">Berkeley</strain>
    </source>
</reference>
<evidence type="ECO:0000256" key="7">
    <source>
        <dbReference type="ARBA" id="ARBA00023002"/>
    </source>
</evidence>
<keyword evidence="6" id="KW-0597">Phosphoprotein</keyword>
<name>A0A1F2PJN5_9FIRM</name>
<evidence type="ECO:0000256" key="3">
    <source>
        <dbReference type="ARBA" id="ARBA00009463"/>
    </source>
</evidence>
<dbReference type="STRING" id="52694.ACWI_15120"/>
<keyword evidence="7 14" id="KW-0560">Oxidoreductase</keyword>
<dbReference type="AlphaFoldDB" id="A0A1F2PJN5"/>
<reference evidence="14 16" key="1">
    <citation type="submission" date="2015-09" db="EMBL/GenBank/DDBJ databases">
        <title>Genome sequence of Acetobacterium wieringae DSM 1911.</title>
        <authorList>
            <person name="Poehlein A."/>
            <person name="Bengelsdorf F.R."/>
            <person name="Schiel-Bengelsdorf B."/>
            <person name="Duerre P."/>
            <person name="Daniel R."/>
        </authorList>
    </citation>
    <scope>NUCLEOTIDE SEQUENCE [LARGE SCALE GENOMIC DNA]</scope>
    <source>
        <strain evidence="14 16">DSM 1911</strain>
    </source>
</reference>
<dbReference type="PANTHER" id="PTHR48075">
    <property type="entry name" value="3-HYDROXYACYL-COA DEHYDROGENASE FAMILY PROTEIN"/>
    <property type="match status" value="1"/>
</dbReference>
<comment type="subcellular location">
    <subcellularLocation>
        <location evidence="1">Cytoplasm</location>
    </subcellularLocation>
</comment>
<proteinExistence type="inferred from homology"/>
<evidence type="ECO:0000259" key="12">
    <source>
        <dbReference type="Pfam" id="PF00725"/>
    </source>
</evidence>
<keyword evidence="8" id="KW-0520">NAD</keyword>
<evidence type="ECO:0000259" key="13">
    <source>
        <dbReference type="Pfam" id="PF02737"/>
    </source>
</evidence>
<dbReference type="GO" id="GO:0005737">
    <property type="term" value="C:cytoplasm"/>
    <property type="evidence" value="ECO:0007669"/>
    <property type="project" value="UniProtKB-SubCell"/>
</dbReference>
<evidence type="ECO:0000256" key="5">
    <source>
        <dbReference type="ARBA" id="ARBA00022490"/>
    </source>
</evidence>
<dbReference type="Proteomes" id="UP001163550">
    <property type="component" value="Chromosome"/>
</dbReference>
<evidence type="ECO:0000256" key="11">
    <source>
        <dbReference type="PIRSR" id="PIRSR000105-1"/>
    </source>
</evidence>